<reference evidence="2 3" key="1">
    <citation type="submission" date="2020-10" db="EMBL/GenBank/DDBJ databases">
        <title>The genome sequence of Flavobacterium aquaticum 1Y8A.</title>
        <authorList>
            <person name="Liu Y."/>
        </authorList>
    </citation>
    <scope>NUCLEOTIDE SEQUENCE [LARGE SCALE GENOMIC DNA]</scope>
    <source>
        <strain evidence="2 3">1Y8A</strain>
    </source>
</reference>
<proteinExistence type="predicted"/>
<evidence type="ECO:0000313" key="3">
    <source>
        <dbReference type="Proteomes" id="UP000656274"/>
    </source>
</evidence>
<organism evidence="2 3">
    <name type="scientific">Flavobacterium proteolyticum</name>
    <dbReference type="NCBI Taxonomy" id="2911683"/>
    <lineage>
        <taxon>Bacteria</taxon>
        <taxon>Pseudomonadati</taxon>
        <taxon>Bacteroidota</taxon>
        <taxon>Flavobacteriia</taxon>
        <taxon>Flavobacteriales</taxon>
        <taxon>Flavobacteriaceae</taxon>
        <taxon>Flavobacterium</taxon>
    </lineage>
</organism>
<dbReference type="EMBL" id="JADFTZ010000005">
    <property type="protein sequence ID" value="MBE9577233.1"/>
    <property type="molecule type" value="Genomic_DNA"/>
</dbReference>
<evidence type="ECO:0000313" key="2">
    <source>
        <dbReference type="EMBL" id="MBE9577233.1"/>
    </source>
</evidence>
<keyword evidence="1" id="KW-1133">Transmembrane helix</keyword>
<feature type="transmembrane region" description="Helical" evidence="1">
    <location>
        <begin position="81"/>
        <end position="101"/>
    </location>
</feature>
<dbReference type="Proteomes" id="UP000656274">
    <property type="component" value="Unassembled WGS sequence"/>
</dbReference>
<comment type="caution">
    <text evidence="2">The sequence shown here is derived from an EMBL/GenBank/DDBJ whole genome shotgun (WGS) entry which is preliminary data.</text>
</comment>
<accession>A0ABR9WUB2</accession>
<keyword evidence="1" id="KW-0812">Transmembrane</keyword>
<protein>
    <recommendedName>
        <fullName evidence="4">DUF4134 domain-containing protein</fullName>
    </recommendedName>
</protein>
<feature type="transmembrane region" description="Helical" evidence="1">
    <location>
        <begin position="52"/>
        <end position="69"/>
    </location>
</feature>
<gene>
    <name evidence="2" type="ORF">IM755_10970</name>
</gene>
<name>A0ABR9WUB2_9FLAO</name>
<evidence type="ECO:0008006" key="4">
    <source>
        <dbReference type="Google" id="ProtNLM"/>
    </source>
</evidence>
<evidence type="ECO:0000256" key="1">
    <source>
        <dbReference type="SAM" id="Phobius"/>
    </source>
</evidence>
<keyword evidence="1" id="KW-0472">Membrane</keyword>
<dbReference type="RefSeq" id="WP_194096758.1">
    <property type="nucleotide sequence ID" value="NZ_JADFTZ010000005.1"/>
</dbReference>
<feature type="transmembrane region" description="Helical" evidence="1">
    <location>
        <begin position="5"/>
        <end position="23"/>
    </location>
</feature>
<sequence>MKSGTISIIFGALGILFIVWFNYQTYELYQTEFLKIQNSSLMEPTIVTTGKSYKLIALGIVTLGILFGVKSMREKSSNGKIGIVLSLIALILTFIPVWTFFIK</sequence>
<keyword evidence="3" id="KW-1185">Reference proteome</keyword>